<dbReference type="PANTHER" id="PTHR18460:SF3">
    <property type="entry name" value="TELO2-INTERACTING PROTEIN 1 HOMOLOG"/>
    <property type="match status" value="1"/>
</dbReference>
<evidence type="ECO:0000259" key="2">
    <source>
        <dbReference type="Pfam" id="PF24173"/>
    </source>
</evidence>
<sequence length="1138" mass="125468">MAASGSGNESAFKRFKAVCVPLLGASRLSPASIPATSSLLSNLIELLSTCSSAQLTPDLVAYIFFPLSTILQRNSSSEIPNQILEKILVAFRFLLESWWWTCDIKIWEQIFMLCGSIIGGIEDGPSKQGSRRDDETKDAAAQCLVTLLRPRSQEEAIDTDRGLFDGDERLLLLQKNAQTSRFIPIIGQTLDSVLSTSSSSNMSLQKSSLQAANFLIDLYFPDPLIPSVLPGVVSKMTRICLGPSKGKGWTNGEIVAQSLQVMQVIITKAIGDEVCLNAGIIHRVQDLEDFARPKSSAQTPPTDNKLPYGTERTESWLRGTSSQLHIAVNTLNPLLSHPTPSALHGLAKFAAVLIGATSITLPQTQPLLLSFLLSLTLSEYPSVSDHARKELENLLTGSSTVRLSLQSTIMTNLGDNLSALPRLLSTQVDSKTSHVARLITAACRLSSQSASTTSLHVISKGIGKLLGPTGGVEKWGWSLLSVLEVVEPPIVVTHTSAGQLSLESNPETLQWIVFPDILFKNVASHETRDALKDMFHALGTAGGDACLFTVDWFMNVGNSGTTSTSVAALWCACRLLEGLSRVSLYDQSVVNSSAMEVSKRLEKHAKALARNVAELWDRVTEEVDDKSQDTELDQDFLVQHQQGLVPLHETLKIIKPTSHRKARTKQQPVVHRALSLQLIAIASGIVQARFTPLFIYVLYPVLHSLVSPMSFLSSTALAALNYITVATSYASPANLLLSNFDYVLDSVSRRLTHRWLDIEATKVLAVMIRLVGSDVVEKAGDVVEECFDRLDEFHGYGVIVDGLVEVLMEVLKVVEVEESNKVVDHESTSNSPEERGPRKASLDKFFQFLPNRHRVSSPEQDNTDYGPAPRRPWGKDVHEDEENEPEEEGFSEAGKTKGGNEPEEPPPTPIQALTKQIISRSMYFLTHDSPSIRSKILKLLTLSVPVLPESALLPSIHSAWPFILNRLGDSETYVVTAAAELVEALAKHVGSFMFRRVWDDIWPKYRTMLRNLEKGEATNALTKRRTGGASAESAYTHSHRLYRAIIRSMDFALQGVHEHEKNFWDVVMTFRRFLDAHVHSELQQAAVSLYKEAAKANPDAVWLVLTSTVETTNPVMEFMFNPSWDIKRNADTILSSLD</sequence>
<dbReference type="AlphaFoldDB" id="A0A8H4VXD4"/>
<dbReference type="Pfam" id="PF24173">
    <property type="entry name" value="TPR_TTI1_N"/>
    <property type="match status" value="1"/>
</dbReference>
<gene>
    <name evidence="4" type="ORF">D9613_002237</name>
</gene>
<reference evidence="4 5" key="1">
    <citation type="submission" date="2019-12" db="EMBL/GenBank/DDBJ databases">
        <authorList>
            <person name="Floudas D."/>
            <person name="Bentzer J."/>
            <person name="Ahren D."/>
            <person name="Johansson T."/>
            <person name="Persson P."/>
            <person name="Tunlid A."/>
        </authorList>
    </citation>
    <scope>NUCLEOTIDE SEQUENCE [LARGE SCALE GENOMIC DNA]</scope>
    <source>
        <strain evidence="4 5">CBS 102.39</strain>
    </source>
</reference>
<dbReference type="Pfam" id="PF24181">
    <property type="entry name" value="TPR_TTI1_C"/>
    <property type="match status" value="1"/>
</dbReference>
<feature type="region of interest" description="Disordered" evidence="1">
    <location>
        <begin position="853"/>
        <end position="909"/>
    </location>
</feature>
<dbReference type="InterPro" id="IPR057566">
    <property type="entry name" value="TPR_TTI1_N"/>
</dbReference>
<dbReference type="InterPro" id="IPR016024">
    <property type="entry name" value="ARM-type_fold"/>
</dbReference>
<dbReference type="GO" id="GO:0005737">
    <property type="term" value="C:cytoplasm"/>
    <property type="evidence" value="ECO:0007669"/>
    <property type="project" value="TreeGrafter"/>
</dbReference>
<dbReference type="PANTHER" id="PTHR18460">
    <property type="entry name" value="TEL2 INTERACTING PROTEIN 1 TTI1 FAMILY MEMBER"/>
    <property type="match status" value="1"/>
</dbReference>
<evidence type="ECO:0000256" key="1">
    <source>
        <dbReference type="SAM" id="MobiDB-lite"/>
    </source>
</evidence>
<organism evidence="4 5">
    <name type="scientific">Agrocybe pediades</name>
    <dbReference type="NCBI Taxonomy" id="84607"/>
    <lineage>
        <taxon>Eukaryota</taxon>
        <taxon>Fungi</taxon>
        <taxon>Dikarya</taxon>
        <taxon>Basidiomycota</taxon>
        <taxon>Agaricomycotina</taxon>
        <taxon>Agaricomycetes</taxon>
        <taxon>Agaricomycetidae</taxon>
        <taxon>Agaricales</taxon>
        <taxon>Agaricineae</taxon>
        <taxon>Strophariaceae</taxon>
        <taxon>Agrocybe</taxon>
    </lineage>
</organism>
<keyword evidence="5" id="KW-1185">Reference proteome</keyword>
<dbReference type="Proteomes" id="UP000521872">
    <property type="component" value="Unassembled WGS sequence"/>
</dbReference>
<dbReference type="EMBL" id="JAACJL010000001">
    <property type="protein sequence ID" value="KAF4623835.1"/>
    <property type="molecule type" value="Genomic_DNA"/>
</dbReference>
<dbReference type="InterPro" id="IPR052587">
    <property type="entry name" value="TELO2-interacting_protein_1"/>
</dbReference>
<dbReference type="InterPro" id="IPR057567">
    <property type="entry name" value="TPR_TTI1_C"/>
</dbReference>
<evidence type="ECO:0000259" key="3">
    <source>
        <dbReference type="Pfam" id="PF24181"/>
    </source>
</evidence>
<evidence type="ECO:0000313" key="5">
    <source>
        <dbReference type="Proteomes" id="UP000521872"/>
    </source>
</evidence>
<protein>
    <recommendedName>
        <fullName evidence="6">TEL2-interacting protein 1</fullName>
    </recommendedName>
</protein>
<dbReference type="SUPFAM" id="SSF48371">
    <property type="entry name" value="ARM repeat"/>
    <property type="match status" value="1"/>
</dbReference>
<dbReference type="Gene3D" id="1.25.10.10">
    <property type="entry name" value="Leucine-rich Repeat Variant"/>
    <property type="match status" value="1"/>
</dbReference>
<dbReference type="Pfam" id="PF21547">
    <property type="entry name" value="TTI1"/>
    <property type="match status" value="1"/>
</dbReference>
<feature type="domain" description="TTI1 C-terminal TPR" evidence="3">
    <location>
        <begin position="806"/>
        <end position="1102"/>
    </location>
</feature>
<dbReference type="InterPro" id="IPR011989">
    <property type="entry name" value="ARM-like"/>
</dbReference>
<accession>A0A8H4VXD4</accession>
<proteinExistence type="predicted"/>
<evidence type="ECO:0000313" key="4">
    <source>
        <dbReference type="EMBL" id="KAF4623835.1"/>
    </source>
</evidence>
<dbReference type="InterPro" id="IPR049362">
    <property type="entry name" value="TTI1_rpt"/>
</dbReference>
<name>A0A8H4VXD4_9AGAR</name>
<feature type="compositionally biased region" description="Acidic residues" evidence="1">
    <location>
        <begin position="879"/>
        <end position="890"/>
    </location>
</feature>
<evidence type="ECO:0008006" key="6">
    <source>
        <dbReference type="Google" id="ProtNLM"/>
    </source>
</evidence>
<feature type="domain" description="TTI1 N-terminal TPR" evidence="2">
    <location>
        <begin position="12"/>
        <end position="376"/>
    </location>
</feature>
<comment type="caution">
    <text evidence="4">The sequence shown here is derived from an EMBL/GenBank/DDBJ whole genome shotgun (WGS) entry which is preliminary data.</text>
</comment>